<accession>A0ABS0MBE3</accession>
<keyword evidence="1" id="KW-0812">Transmembrane</keyword>
<evidence type="ECO:0000313" key="2">
    <source>
        <dbReference type="EMBL" id="MBH1929685.1"/>
    </source>
</evidence>
<reference evidence="2 3" key="1">
    <citation type="submission" date="2020-11" db="EMBL/GenBank/DDBJ databases">
        <title>Enhanced detection system for hospital associated transmission using whole genome sequencing surveillance.</title>
        <authorList>
            <person name="Harrison L.H."/>
            <person name="Van Tyne D."/>
            <person name="Marsh J.W."/>
            <person name="Griffith M.P."/>
            <person name="Snyder D.J."/>
            <person name="Cooper V.S."/>
            <person name="Mustapha M."/>
        </authorList>
    </citation>
    <scope>NUCLEOTIDE SEQUENCE [LARGE SCALE GENOMIC DNA]</scope>
    <source>
        <strain evidence="2 3">SER00230</strain>
    </source>
</reference>
<dbReference type="GeneID" id="61766455"/>
<organism evidence="2 3">
    <name type="scientific">Serratia rubidaea</name>
    <name type="common">Serratia marinorubra</name>
    <dbReference type="NCBI Taxonomy" id="61652"/>
    <lineage>
        <taxon>Bacteria</taxon>
        <taxon>Pseudomonadati</taxon>
        <taxon>Pseudomonadota</taxon>
        <taxon>Gammaproteobacteria</taxon>
        <taxon>Enterobacterales</taxon>
        <taxon>Yersiniaceae</taxon>
        <taxon>Serratia</taxon>
    </lineage>
</organism>
<evidence type="ECO:0000313" key="3">
    <source>
        <dbReference type="Proteomes" id="UP000624159"/>
    </source>
</evidence>
<proteinExistence type="predicted"/>
<dbReference type="RefSeq" id="WP_054307864.1">
    <property type="nucleotide sequence ID" value="NZ_CAMIPJ010000001.1"/>
</dbReference>
<dbReference type="Proteomes" id="UP000624159">
    <property type="component" value="Unassembled WGS sequence"/>
</dbReference>
<feature type="transmembrane region" description="Helical" evidence="1">
    <location>
        <begin position="6"/>
        <end position="29"/>
    </location>
</feature>
<name>A0ABS0MBE3_SERRU</name>
<sequence>MSDYMIITLLTLTAYYPLTLAALAVMMAIAVRRWRSPYWRLALLLLTLLFVLFAMAAYSWHHAR</sequence>
<protein>
    <submittedName>
        <fullName evidence="2">Uncharacterized protein</fullName>
    </submittedName>
</protein>
<feature type="transmembrane region" description="Helical" evidence="1">
    <location>
        <begin position="41"/>
        <end position="60"/>
    </location>
</feature>
<keyword evidence="1" id="KW-1133">Transmembrane helix</keyword>
<gene>
    <name evidence="2" type="ORF">I5U13_08425</name>
</gene>
<keyword evidence="3" id="KW-1185">Reference proteome</keyword>
<evidence type="ECO:0000256" key="1">
    <source>
        <dbReference type="SAM" id="Phobius"/>
    </source>
</evidence>
<dbReference type="EMBL" id="JADULK010000003">
    <property type="protein sequence ID" value="MBH1929685.1"/>
    <property type="molecule type" value="Genomic_DNA"/>
</dbReference>
<keyword evidence="1" id="KW-0472">Membrane</keyword>
<comment type="caution">
    <text evidence="2">The sequence shown here is derived from an EMBL/GenBank/DDBJ whole genome shotgun (WGS) entry which is preliminary data.</text>
</comment>